<keyword evidence="8 9" id="KW-0472">Membrane</keyword>
<evidence type="ECO:0000256" key="6">
    <source>
        <dbReference type="ARBA" id="ARBA00022692"/>
    </source>
</evidence>
<feature type="transmembrane region" description="Helical" evidence="9">
    <location>
        <begin position="107"/>
        <end position="128"/>
    </location>
</feature>
<dbReference type="Proteomes" id="UP001157946">
    <property type="component" value="Unassembled WGS sequence"/>
</dbReference>
<feature type="transmembrane region" description="Helical" evidence="9">
    <location>
        <begin position="134"/>
        <end position="153"/>
    </location>
</feature>
<dbReference type="InterPro" id="IPR035906">
    <property type="entry name" value="MetI-like_sf"/>
</dbReference>
<dbReference type="AlphaFoldDB" id="A0AA46AFY5"/>
<evidence type="ECO:0000256" key="3">
    <source>
        <dbReference type="ARBA" id="ARBA00022448"/>
    </source>
</evidence>
<dbReference type="GO" id="GO:0015423">
    <property type="term" value="F:ABC-type maltose transporter activity"/>
    <property type="evidence" value="ECO:0007669"/>
    <property type="project" value="TreeGrafter"/>
</dbReference>
<organism evidence="11 12">
    <name type="scientific">Laceyella tengchongensis</name>
    <dbReference type="NCBI Taxonomy" id="574699"/>
    <lineage>
        <taxon>Bacteria</taxon>
        <taxon>Bacillati</taxon>
        <taxon>Bacillota</taxon>
        <taxon>Bacilli</taxon>
        <taxon>Bacillales</taxon>
        <taxon>Thermoactinomycetaceae</taxon>
        <taxon>Laceyella</taxon>
    </lineage>
</organism>
<protein>
    <submittedName>
        <fullName evidence="11">Carbohydrate ABC transporter membrane protein 2, CUT1 family</fullName>
    </submittedName>
</protein>
<name>A0AA46AFY5_9BACL</name>
<keyword evidence="3 9" id="KW-0813">Transport</keyword>
<feature type="domain" description="ABC transmembrane type-1" evidence="10">
    <location>
        <begin position="69"/>
        <end position="260"/>
    </location>
</feature>
<keyword evidence="6 9" id="KW-0812">Transmembrane</keyword>
<dbReference type="EMBL" id="FXTU01000004">
    <property type="protein sequence ID" value="SMP22969.1"/>
    <property type="molecule type" value="Genomic_DNA"/>
</dbReference>
<keyword evidence="4" id="KW-1003">Cell membrane</keyword>
<evidence type="ECO:0000313" key="12">
    <source>
        <dbReference type="Proteomes" id="UP001157946"/>
    </source>
</evidence>
<dbReference type="Pfam" id="PF00528">
    <property type="entry name" value="BPD_transp_1"/>
    <property type="match status" value="1"/>
</dbReference>
<dbReference type="PANTHER" id="PTHR32243">
    <property type="entry name" value="MALTOSE TRANSPORT SYSTEM PERMEASE-RELATED"/>
    <property type="match status" value="1"/>
</dbReference>
<evidence type="ECO:0000256" key="2">
    <source>
        <dbReference type="ARBA" id="ARBA00009047"/>
    </source>
</evidence>
<evidence type="ECO:0000256" key="4">
    <source>
        <dbReference type="ARBA" id="ARBA00022475"/>
    </source>
</evidence>
<keyword evidence="7 9" id="KW-1133">Transmembrane helix</keyword>
<gene>
    <name evidence="11" type="ORF">SAMN06265361_104124</name>
</gene>
<evidence type="ECO:0000259" key="10">
    <source>
        <dbReference type="PROSITE" id="PS50928"/>
    </source>
</evidence>
<dbReference type="InterPro" id="IPR000515">
    <property type="entry name" value="MetI-like"/>
</dbReference>
<comment type="subcellular location">
    <subcellularLocation>
        <location evidence="1 9">Cell membrane</location>
        <topology evidence="1 9">Multi-pass membrane protein</topology>
    </subcellularLocation>
</comment>
<dbReference type="PROSITE" id="PS51257">
    <property type="entry name" value="PROKAR_LIPOPROTEIN"/>
    <property type="match status" value="1"/>
</dbReference>
<evidence type="ECO:0000256" key="1">
    <source>
        <dbReference type="ARBA" id="ARBA00004651"/>
    </source>
</evidence>
<keyword evidence="12" id="KW-1185">Reference proteome</keyword>
<proteinExistence type="inferred from homology"/>
<dbReference type="CDD" id="cd06261">
    <property type="entry name" value="TM_PBP2"/>
    <property type="match status" value="1"/>
</dbReference>
<feature type="transmembrane region" description="Helical" evidence="9">
    <location>
        <begin position="182"/>
        <end position="203"/>
    </location>
</feature>
<dbReference type="GO" id="GO:0042956">
    <property type="term" value="P:maltodextrin transmembrane transport"/>
    <property type="evidence" value="ECO:0007669"/>
    <property type="project" value="TreeGrafter"/>
</dbReference>
<dbReference type="Gene3D" id="1.10.3720.10">
    <property type="entry name" value="MetI-like"/>
    <property type="match status" value="1"/>
</dbReference>
<comment type="caution">
    <text evidence="11">The sequence shown here is derived from an EMBL/GenBank/DDBJ whole genome shotgun (WGS) entry which is preliminary data.</text>
</comment>
<feature type="transmembrane region" description="Helical" evidence="9">
    <location>
        <begin position="73"/>
        <end position="95"/>
    </location>
</feature>
<dbReference type="GO" id="GO:0005886">
    <property type="term" value="C:plasma membrane"/>
    <property type="evidence" value="ECO:0007669"/>
    <property type="project" value="UniProtKB-SubCell"/>
</dbReference>
<reference evidence="11" key="1">
    <citation type="submission" date="2017-05" db="EMBL/GenBank/DDBJ databases">
        <authorList>
            <person name="Varghese N."/>
            <person name="Submissions S."/>
        </authorList>
    </citation>
    <scope>NUCLEOTIDE SEQUENCE</scope>
    <source>
        <strain evidence="11">DSM 45262</strain>
    </source>
</reference>
<feature type="transmembrane region" description="Helical" evidence="9">
    <location>
        <begin position="7"/>
        <end position="28"/>
    </location>
</feature>
<dbReference type="PANTHER" id="PTHR32243:SF50">
    <property type="entry name" value="MALTOSE_MALTODEXTRIN TRANSPORT SYSTEM PERMEASE PROTEIN MALG"/>
    <property type="match status" value="1"/>
</dbReference>
<dbReference type="RefSeq" id="WP_102993367.1">
    <property type="nucleotide sequence ID" value="NZ_FXTU01000004.1"/>
</dbReference>
<dbReference type="InterPro" id="IPR050901">
    <property type="entry name" value="BP-dep_ABC_trans_perm"/>
</dbReference>
<evidence type="ECO:0000256" key="8">
    <source>
        <dbReference type="ARBA" id="ARBA00023136"/>
    </source>
</evidence>
<evidence type="ECO:0000313" key="11">
    <source>
        <dbReference type="EMBL" id="SMP22969.1"/>
    </source>
</evidence>
<comment type="similarity">
    <text evidence="2">Belongs to the binding-protein-dependent transport system permease family. MalFG subfamily.</text>
</comment>
<evidence type="ECO:0000256" key="9">
    <source>
        <dbReference type="RuleBase" id="RU363032"/>
    </source>
</evidence>
<keyword evidence="5" id="KW-0762">Sugar transport</keyword>
<sequence length="275" mass="30739">MRQSNGWVHLILIISCFLAVFPVLWILATSFKPEAEVFSSSIQWIPETFTLENYKTVLTRSNGIFLTWFKNSVLIALFTTLVGLVLSTTAAYAISRYKFRGRSGVELSVLITQMFPGALLIIPLYLIINKLGLLNSYFGIILAYSTVSVPFCIMNLKSFFDTIPYELEEAARVDGLSHLGTFVRIVLPLSLPGLAVTAFYSFITAWNEFLIAITLMNEETMYTLPIGLQQFVNQFNTDYHLMAAAAILITLPVLCFFLFAQRYLISGMTAGGTKG</sequence>
<evidence type="ECO:0000256" key="7">
    <source>
        <dbReference type="ARBA" id="ARBA00022989"/>
    </source>
</evidence>
<accession>A0AA46AFY5</accession>
<evidence type="ECO:0000256" key="5">
    <source>
        <dbReference type="ARBA" id="ARBA00022597"/>
    </source>
</evidence>
<dbReference type="PROSITE" id="PS50928">
    <property type="entry name" value="ABC_TM1"/>
    <property type="match status" value="1"/>
</dbReference>
<feature type="transmembrane region" description="Helical" evidence="9">
    <location>
        <begin position="239"/>
        <end position="260"/>
    </location>
</feature>
<dbReference type="SUPFAM" id="SSF161098">
    <property type="entry name" value="MetI-like"/>
    <property type="match status" value="1"/>
</dbReference>